<comment type="caution">
    <text evidence="3">The sequence shown here is derived from an EMBL/GenBank/DDBJ whole genome shotgun (WGS) entry which is preliminary data.</text>
</comment>
<keyword evidence="2" id="KW-1133">Transmembrane helix</keyword>
<protein>
    <recommendedName>
        <fullName evidence="5">J domain-containing protein</fullName>
    </recommendedName>
</protein>
<keyword evidence="2" id="KW-0812">Transmembrane</keyword>
<gene>
    <name evidence="3" type="ORF">Q31b_30590</name>
</gene>
<feature type="region of interest" description="Disordered" evidence="1">
    <location>
        <begin position="163"/>
        <end position="193"/>
    </location>
</feature>
<evidence type="ECO:0000256" key="2">
    <source>
        <dbReference type="SAM" id="Phobius"/>
    </source>
</evidence>
<feature type="transmembrane region" description="Helical" evidence="2">
    <location>
        <begin position="205"/>
        <end position="225"/>
    </location>
</feature>
<evidence type="ECO:0008006" key="5">
    <source>
        <dbReference type="Google" id="ProtNLM"/>
    </source>
</evidence>
<keyword evidence="4" id="KW-1185">Reference proteome</keyword>
<accession>A0A5C6DYA6</accession>
<dbReference type="AlphaFoldDB" id="A0A5C6DYA6"/>
<dbReference type="EMBL" id="SJPY01000004">
    <property type="protein sequence ID" value="TWU41608.1"/>
    <property type="molecule type" value="Genomic_DNA"/>
</dbReference>
<sequence>MFDPLHKWLGIPADEQPPNHYRLLGISLFESDLDVIDAATDKHLAYLHHFANGEHGREAEQLANQLSRVRLQLIDPEQKAAYDAELRAQLTPSVEAESNHELDREGWYLRHSPDEIFGPFSLDDLIEAAEWGRIADQTELWHPKSTDSQWTFAFLFESISRHRPDPTTKQSDYPGSEDRGVTEPQTDTDQPVVIRTRKRRRSSSYGCLTLLIQLVIPALLFAIPIDWLATNKATFHINDGWNEQTGQFNGQTRPLNDRPLNSTEPNTSTK</sequence>
<name>A0A5C6DYA6_9BACT</name>
<evidence type="ECO:0000313" key="4">
    <source>
        <dbReference type="Proteomes" id="UP000315471"/>
    </source>
</evidence>
<feature type="region of interest" description="Disordered" evidence="1">
    <location>
        <begin position="244"/>
        <end position="270"/>
    </location>
</feature>
<dbReference type="Proteomes" id="UP000315471">
    <property type="component" value="Unassembled WGS sequence"/>
</dbReference>
<proteinExistence type="predicted"/>
<evidence type="ECO:0000313" key="3">
    <source>
        <dbReference type="EMBL" id="TWU41608.1"/>
    </source>
</evidence>
<dbReference type="OrthoDB" id="291302at2"/>
<organism evidence="3 4">
    <name type="scientific">Novipirellula aureliae</name>
    <dbReference type="NCBI Taxonomy" id="2527966"/>
    <lineage>
        <taxon>Bacteria</taxon>
        <taxon>Pseudomonadati</taxon>
        <taxon>Planctomycetota</taxon>
        <taxon>Planctomycetia</taxon>
        <taxon>Pirellulales</taxon>
        <taxon>Pirellulaceae</taxon>
        <taxon>Novipirellula</taxon>
    </lineage>
</organism>
<dbReference type="RefSeq" id="WP_146600386.1">
    <property type="nucleotide sequence ID" value="NZ_SJPY01000004.1"/>
</dbReference>
<evidence type="ECO:0000256" key="1">
    <source>
        <dbReference type="SAM" id="MobiDB-lite"/>
    </source>
</evidence>
<reference evidence="3 4" key="1">
    <citation type="submission" date="2019-02" db="EMBL/GenBank/DDBJ databases">
        <title>Deep-cultivation of Planctomycetes and their phenomic and genomic characterization uncovers novel biology.</title>
        <authorList>
            <person name="Wiegand S."/>
            <person name="Jogler M."/>
            <person name="Boedeker C."/>
            <person name="Pinto D."/>
            <person name="Vollmers J."/>
            <person name="Rivas-Marin E."/>
            <person name="Kohn T."/>
            <person name="Peeters S.H."/>
            <person name="Heuer A."/>
            <person name="Rast P."/>
            <person name="Oberbeckmann S."/>
            <person name="Bunk B."/>
            <person name="Jeske O."/>
            <person name="Meyerdierks A."/>
            <person name="Storesund J.E."/>
            <person name="Kallscheuer N."/>
            <person name="Luecker S."/>
            <person name="Lage O.M."/>
            <person name="Pohl T."/>
            <person name="Merkel B.J."/>
            <person name="Hornburger P."/>
            <person name="Mueller R.-W."/>
            <person name="Bruemmer F."/>
            <person name="Labrenz M."/>
            <person name="Spormann A.M."/>
            <person name="Op Den Camp H."/>
            <person name="Overmann J."/>
            <person name="Amann R."/>
            <person name="Jetten M.S.M."/>
            <person name="Mascher T."/>
            <person name="Medema M.H."/>
            <person name="Devos D.P."/>
            <person name="Kaster A.-K."/>
            <person name="Ovreas L."/>
            <person name="Rohde M."/>
            <person name="Galperin M.Y."/>
            <person name="Jogler C."/>
        </authorList>
    </citation>
    <scope>NUCLEOTIDE SEQUENCE [LARGE SCALE GENOMIC DNA]</scope>
    <source>
        <strain evidence="3 4">Q31b</strain>
    </source>
</reference>
<keyword evidence="2" id="KW-0472">Membrane</keyword>